<proteinExistence type="predicted"/>
<reference evidence="2" key="2">
    <citation type="submission" date="2015-07" db="EMBL/GenBank/DDBJ databases">
        <title>Plasmids, circular viruses and viroids from rat gut.</title>
        <authorList>
            <person name="Jorgensen T.J."/>
            <person name="Hansen M.A."/>
            <person name="Xu Z."/>
            <person name="Tabak M.A."/>
            <person name="Sorensen S.J."/>
            <person name="Hansen L.H."/>
        </authorList>
    </citation>
    <scope>NUCLEOTIDE SEQUENCE</scope>
    <source>
        <plasmid evidence="2">pRGRH0239</plasmid>
    </source>
</reference>
<keyword evidence="2" id="KW-0614">Plasmid</keyword>
<geneLocation type="plasmid" evidence="2">
    <name>pRGRH0239</name>
</geneLocation>
<dbReference type="InterPro" id="IPR003173">
    <property type="entry name" value="PC4_C"/>
</dbReference>
<dbReference type="EMBL" id="LN852912">
    <property type="protein sequence ID" value="CRY94379.1"/>
    <property type="molecule type" value="Genomic_DNA"/>
</dbReference>
<sequence length="77" mass="8485">MANTAFNYEIVEHIATLSENGGTTKELNRVAYNGSPAKYDLRSWKREGGEEKLLKGLTLTAEEVTALKDALNSRADI</sequence>
<dbReference type="Gene3D" id="2.30.31.70">
    <property type="match status" value="1"/>
</dbReference>
<evidence type="ECO:0000259" key="1">
    <source>
        <dbReference type="Pfam" id="PF02229"/>
    </source>
</evidence>
<organism evidence="2">
    <name type="scientific">uncultured prokaryote</name>
    <dbReference type="NCBI Taxonomy" id="198431"/>
    <lineage>
        <taxon>unclassified sequences</taxon>
        <taxon>environmental samples</taxon>
    </lineage>
</organism>
<protein>
    <recommendedName>
        <fullName evidence="1">Transcriptional coactivator p15 (PC4) C-terminal domain-containing protein</fullName>
    </recommendedName>
</protein>
<dbReference type="GO" id="GO:0003677">
    <property type="term" value="F:DNA binding"/>
    <property type="evidence" value="ECO:0007669"/>
    <property type="project" value="InterPro"/>
</dbReference>
<dbReference type="GO" id="GO:0006355">
    <property type="term" value="P:regulation of DNA-templated transcription"/>
    <property type="evidence" value="ECO:0007669"/>
    <property type="project" value="InterPro"/>
</dbReference>
<dbReference type="Pfam" id="PF02229">
    <property type="entry name" value="PC4"/>
    <property type="match status" value="1"/>
</dbReference>
<dbReference type="AlphaFoldDB" id="A0A0H5PYZ6"/>
<evidence type="ECO:0000313" key="2">
    <source>
        <dbReference type="EMBL" id="CRY94379.1"/>
    </source>
</evidence>
<feature type="domain" description="Transcriptional coactivator p15 (PC4) C-terminal" evidence="1">
    <location>
        <begin position="22"/>
        <end position="70"/>
    </location>
</feature>
<reference evidence="2" key="1">
    <citation type="submission" date="2015-06" db="EMBL/GenBank/DDBJ databases">
        <authorList>
            <person name="Joergensen T."/>
        </authorList>
    </citation>
    <scope>NUCLEOTIDE SEQUENCE</scope>
    <source>
        <plasmid evidence="2">pRGRH0239</plasmid>
    </source>
</reference>
<accession>A0A0H5PYZ6</accession>
<name>A0A0H5PYZ6_9ZZZZ</name>